<sequence>MKKVALVTGGNRGIGRGITEALLAEGWRVAIMATRPAPEDVLAELGELGEVRYTQGSVADLDAHERFVAETLAQWGRIDALVNNAGVAPAERADILEATPESYDRVMDINLRGPYFLTQRVARAMIAQDAPGEGVRGTIVNVSSISADTISINRGEYCLSKAGVGMATQLWAVRLAPEGIVVYEVRPGVIATDMTAGVTAKYDALFASGAVPMPRWGYPSDVGGAVVQLTAGRMPYSTGDVITVGGGMQIKTL</sequence>
<accession>A0A6G7YAU8</accession>
<reference evidence="3 4" key="1">
    <citation type="submission" date="2020-03" db="EMBL/GenBank/DDBJ databases">
        <title>Propioniciclava sp. nov., isolated from Hydrophilus acuminatus.</title>
        <authorList>
            <person name="Hyun D.-W."/>
            <person name="Bae J.-W."/>
        </authorList>
    </citation>
    <scope>NUCLEOTIDE SEQUENCE [LARGE SCALE GENOMIC DNA]</scope>
    <source>
        <strain evidence="3 4">HDW11</strain>
    </source>
</reference>
<dbReference type="KEGG" id="prv:G7070_00680"/>
<evidence type="ECO:0000313" key="3">
    <source>
        <dbReference type="EMBL" id="QIK73737.1"/>
    </source>
</evidence>
<dbReference type="Pfam" id="PF13561">
    <property type="entry name" value="adh_short_C2"/>
    <property type="match status" value="1"/>
</dbReference>
<dbReference type="Gene3D" id="3.40.50.720">
    <property type="entry name" value="NAD(P)-binding Rossmann-like Domain"/>
    <property type="match status" value="1"/>
</dbReference>
<dbReference type="PANTHER" id="PTHR42760">
    <property type="entry name" value="SHORT-CHAIN DEHYDROGENASES/REDUCTASES FAMILY MEMBER"/>
    <property type="match status" value="1"/>
</dbReference>
<dbReference type="InterPro" id="IPR036291">
    <property type="entry name" value="NAD(P)-bd_dom_sf"/>
</dbReference>
<organism evidence="3 4">
    <name type="scientific">Propioniciclava coleopterorum</name>
    <dbReference type="NCBI Taxonomy" id="2714937"/>
    <lineage>
        <taxon>Bacteria</taxon>
        <taxon>Bacillati</taxon>
        <taxon>Actinomycetota</taxon>
        <taxon>Actinomycetes</taxon>
        <taxon>Propionibacteriales</taxon>
        <taxon>Propionibacteriaceae</taxon>
        <taxon>Propioniciclava</taxon>
    </lineage>
</organism>
<protein>
    <submittedName>
        <fullName evidence="3">3-ketoacyl-ACP reductase</fullName>
    </submittedName>
</protein>
<dbReference type="EMBL" id="CP049865">
    <property type="protein sequence ID" value="QIK73737.1"/>
    <property type="molecule type" value="Genomic_DNA"/>
</dbReference>
<evidence type="ECO:0000313" key="4">
    <source>
        <dbReference type="Proteomes" id="UP000501058"/>
    </source>
</evidence>
<keyword evidence="2" id="KW-0560">Oxidoreductase</keyword>
<comment type="similarity">
    <text evidence="1">Belongs to the short-chain dehydrogenases/reductases (SDR) family.</text>
</comment>
<name>A0A6G7YAU8_9ACTN</name>
<dbReference type="GO" id="GO:0016616">
    <property type="term" value="F:oxidoreductase activity, acting on the CH-OH group of donors, NAD or NADP as acceptor"/>
    <property type="evidence" value="ECO:0007669"/>
    <property type="project" value="TreeGrafter"/>
</dbReference>
<dbReference type="PRINTS" id="PR00081">
    <property type="entry name" value="GDHRDH"/>
</dbReference>
<dbReference type="Proteomes" id="UP000501058">
    <property type="component" value="Chromosome"/>
</dbReference>
<dbReference type="PANTHER" id="PTHR42760:SF135">
    <property type="entry name" value="BLL7886 PROTEIN"/>
    <property type="match status" value="1"/>
</dbReference>
<dbReference type="NCBIfam" id="NF009386">
    <property type="entry name" value="PRK12745.1"/>
    <property type="match status" value="1"/>
</dbReference>
<proteinExistence type="inferred from homology"/>
<dbReference type="PRINTS" id="PR00080">
    <property type="entry name" value="SDRFAMILY"/>
</dbReference>
<keyword evidence="4" id="KW-1185">Reference proteome</keyword>
<evidence type="ECO:0000256" key="2">
    <source>
        <dbReference type="ARBA" id="ARBA00023002"/>
    </source>
</evidence>
<dbReference type="AlphaFoldDB" id="A0A6G7YAU8"/>
<dbReference type="SUPFAM" id="SSF51735">
    <property type="entry name" value="NAD(P)-binding Rossmann-fold domains"/>
    <property type="match status" value="1"/>
</dbReference>
<dbReference type="InterPro" id="IPR002347">
    <property type="entry name" value="SDR_fam"/>
</dbReference>
<evidence type="ECO:0000256" key="1">
    <source>
        <dbReference type="ARBA" id="ARBA00006484"/>
    </source>
</evidence>
<gene>
    <name evidence="3" type="ORF">G7070_00680</name>
</gene>
<dbReference type="GO" id="GO:0030497">
    <property type="term" value="P:fatty acid elongation"/>
    <property type="evidence" value="ECO:0007669"/>
    <property type="project" value="TreeGrafter"/>
</dbReference>
<dbReference type="FunFam" id="3.40.50.720:FF:000084">
    <property type="entry name" value="Short-chain dehydrogenase reductase"/>
    <property type="match status" value="1"/>
</dbReference>